<dbReference type="STRING" id="62062.ENSHHUP00000059395"/>
<dbReference type="PROSITE" id="PS50181">
    <property type="entry name" value="FBOX"/>
    <property type="match status" value="1"/>
</dbReference>
<dbReference type="FunFam" id="3.80.10.10:FF:000237">
    <property type="entry name" value="F-box only protein 39"/>
    <property type="match status" value="1"/>
</dbReference>
<dbReference type="PANTHER" id="PTHR20872">
    <property type="match status" value="1"/>
</dbReference>
<feature type="domain" description="F-box" evidence="2">
    <location>
        <begin position="44"/>
        <end position="90"/>
    </location>
</feature>
<dbReference type="CDD" id="cd22108">
    <property type="entry name" value="F-box_FBXO39"/>
    <property type="match status" value="1"/>
</dbReference>
<proteinExistence type="predicted"/>
<dbReference type="GeneTree" id="ENSGT00510000048837"/>
<keyword evidence="4" id="KW-1185">Reference proteome</keyword>
<dbReference type="InterPro" id="IPR032675">
    <property type="entry name" value="LRR_dom_sf"/>
</dbReference>
<evidence type="ECO:0000313" key="4">
    <source>
        <dbReference type="Proteomes" id="UP000314982"/>
    </source>
</evidence>
<sequence>MDYPEDPEEQFSENENEEEEEDKGIEIMDEDEEEGEVKEDKKPQLGWANLPDVCLRQVFWWLRDRDRVKAALVCRHWHHVMRSPSLWRVRNFNFSGRISRTRCSELETAVCYAKTYGAYLEDLEIRFSHPLNSLVSRRFQQTLRTFLTTLRKTGGRLRRLSVNHMELDRSTWCRSVRNSLVRSLTFYLRREGSRLGYLSLRGARLNLPQGLEVLEAVAAAQQHIHLGRRSGITHLNLEDFFSQPLVVFINPVFPQVMNRFQGLCTLTLNYSCVSDELLAALSTACWSLGGGGSLQTFTIRCHIHEPHIQVVWGDAWSHLAQHCPDLRVQITVERILDVNKLGRILLREIPLRLLSLTSCYFSEQDWSAKPALTNLVPCYRSCLQKLTLDLNNSHESVDEELLEVVPLCSRLVYLKVWAFLDISFLDQLLQKRLEKKTILRTIKVRIYTNKYETQEEDEQLEEVYSRYRQLINSELNYFAISYPML</sequence>
<dbReference type="PANTHER" id="PTHR20872:SF1">
    <property type="entry name" value="F-BOX DOMAIN-CONTAINING PROTEIN"/>
    <property type="match status" value="1"/>
</dbReference>
<protein>
    <submittedName>
        <fullName evidence="3">F-box protein 39</fullName>
    </submittedName>
</protein>
<dbReference type="Ensembl" id="ENSHHUT00000061425.1">
    <property type="protein sequence ID" value="ENSHHUP00000059395.1"/>
    <property type="gene ID" value="ENSHHUG00000035297.1"/>
</dbReference>
<dbReference type="Gene3D" id="1.20.1280.50">
    <property type="match status" value="1"/>
</dbReference>
<reference evidence="3" key="3">
    <citation type="submission" date="2025-09" db="UniProtKB">
        <authorList>
            <consortium name="Ensembl"/>
        </authorList>
    </citation>
    <scope>IDENTIFICATION</scope>
</reference>
<evidence type="ECO:0000259" key="2">
    <source>
        <dbReference type="PROSITE" id="PS50181"/>
    </source>
</evidence>
<evidence type="ECO:0000256" key="1">
    <source>
        <dbReference type="SAM" id="MobiDB-lite"/>
    </source>
</evidence>
<dbReference type="SUPFAM" id="SSF81383">
    <property type="entry name" value="F-box domain"/>
    <property type="match status" value="1"/>
</dbReference>
<dbReference type="SUPFAM" id="SSF52047">
    <property type="entry name" value="RNI-like"/>
    <property type="match status" value="1"/>
</dbReference>
<reference evidence="4" key="1">
    <citation type="submission" date="2018-06" db="EMBL/GenBank/DDBJ databases">
        <title>Genome assembly of Danube salmon.</title>
        <authorList>
            <person name="Macqueen D.J."/>
            <person name="Gundappa M.K."/>
        </authorList>
    </citation>
    <scope>NUCLEOTIDE SEQUENCE [LARGE SCALE GENOMIC DNA]</scope>
</reference>
<dbReference type="AlphaFoldDB" id="A0A4W5PCR8"/>
<feature type="region of interest" description="Disordered" evidence="1">
    <location>
        <begin position="1"/>
        <end position="41"/>
    </location>
</feature>
<dbReference type="Pfam" id="PF12937">
    <property type="entry name" value="F-box-like"/>
    <property type="match status" value="1"/>
</dbReference>
<evidence type="ECO:0000313" key="3">
    <source>
        <dbReference type="Ensembl" id="ENSHHUP00000059395.1"/>
    </source>
</evidence>
<feature type="compositionally biased region" description="Acidic residues" evidence="1">
    <location>
        <begin position="1"/>
        <end position="37"/>
    </location>
</feature>
<accession>A0A4W5PCR8</accession>
<dbReference type="InterPro" id="IPR036047">
    <property type="entry name" value="F-box-like_dom_sf"/>
</dbReference>
<dbReference type="Proteomes" id="UP000314982">
    <property type="component" value="Unassembled WGS sequence"/>
</dbReference>
<dbReference type="InterPro" id="IPR001810">
    <property type="entry name" value="F-box_dom"/>
</dbReference>
<organism evidence="3 4">
    <name type="scientific">Hucho hucho</name>
    <name type="common">huchen</name>
    <dbReference type="NCBI Taxonomy" id="62062"/>
    <lineage>
        <taxon>Eukaryota</taxon>
        <taxon>Metazoa</taxon>
        <taxon>Chordata</taxon>
        <taxon>Craniata</taxon>
        <taxon>Vertebrata</taxon>
        <taxon>Euteleostomi</taxon>
        <taxon>Actinopterygii</taxon>
        <taxon>Neopterygii</taxon>
        <taxon>Teleostei</taxon>
        <taxon>Protacanthopterygii</taxon>
        <taxon>Salmoniformes</taxon>
        <taxon>Salmonidae</taxon>
        <taxon>Salmoninae</taxon>
        <taxon>Hucho</taxon>
    </lineage>
</organism>
<name>A0A4W5PCR8_9TELE</name>
<reference evidence="3" key="2">
    <citation type="submission" date="2025-08" db="UniProtKB">
        <authorList>
            <consortium name="Ensembl"/>
        </authorList>
    </citation>
    <scope>IDENTIFICATION</scope>
</reference>
<dbReference type="Gene3D" id="3.80.10.10">
    <property type="entry name" value="Ribonuclease Inhibitor"/>
    <property type="match status" value="1"/>
</dbReference>